<dbReference type="PIRSF" id="PIRSF036625">
    <property type="entry name" value="GAF_ANTAR"/>
    <property type="match status" value="1"/>
</dbReference>
<dbReference type="Gene3D" id="3.30.450.40">
    <property type="match status" value="1"/>
</dbReference>
<dbReference type="InterPro" id="IPR012074">
    <property type="entry name" value="GAF_ANTAR"/>
</dbReference>
<evidence type="ECO:0000313" key="6">
    <source>
        <dbReference type="EMBL" id="GAA1986546.1"/>
    </source>
</evidence>
<organism evidence="6 7">
    <name type="scientific">Terrabacter lapilli</name>
    <dbReference type="NCBI Taxonomy" id="436231"/>
    <lineage>
        <taxon>Bacteria</taxon>
        <taxon>Bacillati</taxon>
        <taxon>Actinomycetota</taxon>
        <taxon>Actinomycetes</taxon>
        <taxon>Micrococcales</taxon>
        <taxon>Intrasporangiaceae</taxon>
        <taxon>Terrabacter</taxon>
    </lineage>
</organism>
<dbReference type="InterPro" id="IPR005561">
    <property type="entry name" value="ANTAR"/>
</dbReference>
<evidence type="ECO:0000313" key="7">
    <source>
        <dbReference type="Proteomes" id="UP001500013"/>
    </source>
</evidence>
<comment type="caution">
    <text evidence="6">The sequence shown here is derived from an EMBL/GenBank/DDBJ whole genome shotgun (WGS) entry which is preliminary data.</text>
</comment>
<keyword evidence="3" id="KW-0805">Transcription regulation</keyword>
<dbReference type="EMBL" id="BAAAPU010000008">
    <property type="protein sequence ID" value="GAA1986546.1"/>
    <property type="molecule type" value="Genomic_DNA"/>
</dbReference>
<evidence type="ECO:0000256" key="4">
    <source>
        <dbReference type="ARBA" id="ARBA00023163"/>
    </source>
</evidence>
<dbReference type="RefSeq" id="WP_344064184.1">
    <property type="nucleotide sequence ID" value="NZ_BAAAPU010000008.1"/>
</dbReference>
<dbReference type="Pfam" id="PF03861">
    <property type="entry name" value="ANTAR"/>
    <property type="match status" value="1"/>
</dbReference>
<evidence type="ECO:0000259" key="5">
    <source>
        <dbReference type="PROSITE" id="PS50921"/>
    </source>
</evidence>
<dbReference type="Proteomes" id="UP001500013">
    <property type="component" value="Unassembled WGS sequence"/>
</dbReference>
<dbReference type="InterPro" id="IPR036388">
    <property type="entry name" value="WH-like_DNA-bd_sf"/>
</dbReference>
<dbReference type="SUPFAM" id="SSF52172">
    <property type="entry name" value="CheY-like"/>
    <property type="match status" value="1"/>
</dbReference>
<dbReference type="InterPro" id="IPR029016">
    <property type="entry name" value="GAF-like_dom_sf"/>
</dbReference>
<dbReference type="SMART" id="SM00065">
    <property type="entry name" value="GAF"/>
    <property type="match status" value="1"/>
</dbReference>
<dbReference type="PROSITE" id="PS50921">
    <property type="entry name" value="ANTAR"/>
    <property type="match status" value="1"/>
</dbReference>
<keyword evidence="4" id="KW-0804">Transcription</keyword>
<reference evidence="6 7" key="1">
    <citation type="journal article" date="2019" name="Int. J. Syst. Evol. Microbiol.">
        <title>The Global Catalogue of Microorganisms (GCM) 10K type strain sequencing project: providing services to taxonomists for standard genome sequencing and annotation.</title>
        <authorList>
            <consortium name="The Broad Institute Genomics Platform"/>
            <consortium name="The Broad Institute Genome Sequencing Center for Infectious Disease"/>
            <person name="Wu L."/>
            <person name="Ma J."/>
        </authorList>
    </citation>
    <scope>NUCLEOTIDE SEQUENCE [LARGE SCALE GENOMIC DNA]</scope>
    <source>
        <strain evidence="6 7">JCM 15628</strain>
    </source>
</reference>
<dbReference type="SMART" id="SM01012">
    <property type="entry name" value="ANTAR"/>
    <property type="match status" value="1"/>
</dbReference>
<dbReference type="Pfam" id="PF13185">
    <property type="entry name" value="GAF_2"/>
    <property type="match status" value="1"/>
</dbReference>
<protein>
    <submittedName>
        <fullName evidence="6">GAF and ANTAR domain-containing protein</fullName>
    </submittedName>
</protein>
<dbReference type="InterPro" id="IPR011006">
    <property type="entry name" value="CheY-like_superfamily"/>
</dbReference>
<dbReference type="Gene3D" id="1.10.10.10">
    <property type="entry name" value="Winged helix-like DNA-binding domain superfamily/Winged helix DNA-binding domain"/>
    <property type="match status" value="1"/>
</dbReference>
<gene>
    <name evidence="6" type="ORF">GCM10009817_30130</name>
</gene>
<dbReference type="InterPro" id="IPR003018">
    <property type="entry name" value="GAF"/>
</dbReference>
<sequence>MSAISRERLAETFVQVADTLVDDFDLIDFLTVVTQRAAELTGSSASGLLLSDENGHLQFMAASTESARLVELFQVQREEGPCQGCYRGGAAIREPELETATERWPLFAPRAVRAGFHAVHAFPLRHQRTVIGALNLFDVESRVFSDADTHLLQALADVATIGILQERTIRRGELLTEQLQRALNSRITVEQAKGALSQLHAVTPDMAFEMLRAYSRRNHYRLTDVADALLHDQASHPELTVAAH</sequence>
<evidence type="ECO:0000256" key="1">
    <source>
        <dbReference type="ARBA" id="ARBA00022679"/>
    </source>
</evidence>
<name>A0ABN2SHG8_9MICO</name>
<evidence type="ECO:0000256" key="2">
    <source>
        <dbReference type="ARBA" id="ARBA00022777"/>
    </source>
</evidence>
<proteinExistence type="predicted"/>
<dbReference type="SUPFAM" id="SSF55781">
    <property type="entry name" value="GAF domain-like"/>
    <property type="match status" value="1"/>
</dbReference>
<evidence type="ECO:0000256" key="3">
    <source>
        <dbReference type="ARBA" id="ARBA00023015"/>
    </source>
</evidence>
<keyword evidence="1" id="KW-0808">Transferase</keyword>
<accession>A0ABN2SHG8</accession>
<keyword evidence="7" id="KW-1185">Reference proteome</keyword>
<keyword evidence="2" id="KW-0418">Kinase</keyword>
<feature type="domain" description="ANTAR" evidence="5">
    <location>
        <begin position="169"/>
        <end position="230"/>
    </location>
</feature>